<reference evidence="3" key="1">
    <citation type="submission" date="2016-10" db="EMBL/GenBank/DDBJ databases">
        <authorList>
            <person name="Varghese N."/>
            <person name="Submissions S."/>
        </authorList>
    </citation>
    <scope>NUCLEOTIDE SEQUENCE [LARGE SCALE GENOMIC DNA]</scope>
    <source>
        <strain evidence="3">IBRC-M 10043</strain>
    </source>
</reference>
<feature type="compositionally biased region" description="Polar residues" evidence="1">
    <location>
        <begin position="57"/>
        <end position="68"/>
    </location>
</feature>
<dbReference type="RefSeq" id="WP_092658944.1">
    <property type="nucleotide sequence ID" value="NZ_FOCX01000005.1"/>
</dbReference>
<dbReference type="Proteomes" id="UP000198775">
    <property type="component" value="Unassembled WGS sequence"/>
</dbReference>
<name>A0A1H8JX46_9EURY</name>
<dbReference type="OrthoDB" id="241581at2157"/>
<feature type="region of interest" description="Disordered" evidence="1">
    <location>
        <begin position="257"/>
        <end position="280"/>
    </location>
</feature>
<organism evidence="2 3">
    <name type="scientific">Halorientalis persicus</name>
    <dbReference type="NCBI Taxonomy" id="1367881"/>
    <lineage>
        <taxon>Archaea</taxon>
        <taxon>Methanobacteriati</taxon>
        <taxon>Methanobacteriota</taxon>
        <taxon>Stenosarchaea group</taxon>
        <taxon>Halobacteria</taxon>
        <taxon>Halobacteriales</taxon>
        <taxon>Haloarculaceae</taxon>
        <taxon>Halorientalis</taxon>
    </lineage>
</organism>
<evidence type="ECO:0000256" key="1">
    <source>
        <dbReference type="SAM" id="MobiDB-lite"/>
    </source>
</evidence>
<evidence type="ECO:0000313" key="2">
    <source>
        <dbReference type="EMBL" id="SEN85085.1"/>
    </source>
</evidence>
<dbReference type="AlphaFoldDB" id="A0A1H8JX46"/>
<accession>A0A1H8JX46</accession>
<feature type="region of interest" description="Disordered" evidence="1">
    <location>
        <begin position="47"/>
        <end position="68"/>
    </location>
</feature>
<evidence type="ECO:0000313" key="3">
    <source>
        <dbReference type="Proteomes" id="UP000198775"/>
    </source>
</evidence>
<dbReference type="EMBL" id="FOCX01000005">
    <property type="protein sequence ID" value="SEN85085.1"/>
    <property type="molecule type" value="Genomic_DNA"/>
</dbReference>
<keyword evidence="3" id="KW-1185">Reference proteome</keyword>
<gene>
    <name evidence="2" type="ORF">SAMN05216388_1005199</name>
</gene>
<sequence>MSRSPLVTVGIVVSVAFGVAVVLTAGTALVAAAGHIAGDIALDSGPPADPSDDFADTGNTSVPGLSANGTANISTVLESHRSALSNRGYVAVTNATQRADGSVVSARNRTFRATPNGSHFLVVERGTDDQGATSGATVWANDSYRFTRQATAETEQYAVTGRVPGTPIPPTTESFAAAFSRADGEFVVTDSETVDGHRVVTFAAPLERSADRNGNPGTLTLLVDDQGVVWNATATRPTADGTERVTYRLVDLGVESVPEPDWLSEARDEATTPGPGPGGP</sequence>
<protein>
    <submittedName>
        <fullName evidence="2">Uncharacterized protein</fullName>
    </submittedName>
</protein>
<proteinExistence type="predicted"/>